<dbReference type="Proteomes" id="UP000198967">
    <property type="component" value="Unassembled WGS sequence"/>
</dbReference>
<dbReference type="PROSITE" id="PS50043">
    <property type="entry name" value="HTH_LUXR_2"/>
    <property type="match status" value="1"/>
</dbReference>
<dbReference type="SUPFAM" id="SSF52172">
    <property type="entry name" value="CheY-like"/>
    <property type="match status" value="1"/>
</dbReference>
<proteinExistence type="predicted"/>
<feature type="domain" description="HTH luxR-type" evidence="4">
    <location>
        <begin position="170"/>
        <end position="235"/>
    </location>
</feature>
<dbReference type="GO" id="GO:0006355">
    <property type="term" value="P:regulation of DNA-templated transcription"/>
    <property type="evidence" value="ECO:0007669"/>
    <property type="project" value="InterPro"/>
</dbReference>
<dbReference type="InterPro" id="IPR039420">
    <property type="entry name" value="WalR-like"/>
</dbReference>
<organism evidence="6 7">
    <name type="scientific">Pseudonocardia oroxyli</name>
    <dbReference type="NCBI Taxonomy" id="366584"/>
    <lineage>
        <taxon>Bacteria</taxon>
        <taxon>Bacillati</taxon>
        <taxon>Actinomycetota</taxon>
        <taxon>Actinomycetes</taxon>
        <taxon>Pseudonocardiales</taxon>
        <taxon>Pseudonocardiaceae</taxon>
        <taxon>Pseudonocardia</taxon>
    </lineage>
</organism>
<keyword evidence="2" id="KW-0597">Phosphoprotein</keyword>
<accession>A0A1G7TK51</accession>
<feature type="modified residue" description="4-aspartylphosphate" evidence="2">
    <location>
        <position position="88"/>
    </location>
</feature>
<evidence type="ECO:0000256" key="3">
    <source>
        <dbReference type="SAM" id="MobiDB-lite"/>
    </source>
</evidence>
<dbReference type="PANTHER" id="PTHR43214:SF38">
    <property type="entry name" value="NITRATE_NITRITE RESPONSE REGULATOR PROTEIN NARL"/>
    <property type="match status" value="1"/>
</dbReference>
<evidence type="ECO:0000259" key="4">
    <source>
        <dbReference type="PROSITE" id="PS50043"/>
    </source>
</evidence>
<evidence type="ECO:0000256" key="1">
    <source>
        <dbReference type="ARBA" id="ARBA00023125"/>
    </source>
</evidence>
<keyword evidence="7" id="KW-1185">Reference proteome</keyword>
<dbReference type="SMART" id="SM00421">
    <property type="entry name" value="HTH_LUXR"/>
    <property type="match status" value="1"/>
</dbReference>
<evidence type="ECO:0000313" key="6">
    <source>
        <dbReference type="EMBL" id="SDG35713.1"/>
    </source>
</evidence>
<gene>
    <name evidence="6" type="ORF">SAMN05216377_11157</name>
</gene>
<name>A0A1G7TK51_PSEOR</name>
<dbReference type="Pfam" id="PF00196">
    <property type="entry name" value="GerE"/>
    <property type="match status" value="1"/>
</dbReference>
<dbReference type="AlphaFoldDB" id="A0A1G7TK51"/>
<dbReference type="PANTHER" id="PTHR43214">
    <property type="entry name" value="TWO-COMPONENT RESPONSE REGULATOR"/>
    <property type="match status" value="1"/>
</dbReference>
<dbReference type="SUPFAM" id="SSF46894">
    <property type="entry name" value="C-terminal effector domain of the bipartite response regulators"/>
    <property type="match status" value="1"/>
</dbReference>
<dbReference type="InterPro" id="IPR016032">
    <property type="entry name" value="Sig_transdc_resp-reg_C-effctor"/>
</dbReference>
<evidence type="ECO:0000259" key="5">
    <source>
        <dbReference type="PROSITE" id="PS50110"/>
    </source>
</evidence>
<reference evidence="6 7" key="1">
    <citation type="submission" date="2016-10" db="EMBL/GenBank/DDBJ databases">
        <authorList>
            <person name="de Groot N.N."/>
        </authorList>
    </citation>
    <scope>NUCLEOTIDE SEQUENCE [LARGE SCALE GENOMIC DNA]</scope>
    <source>
        <strain evidence="6 7">CGMCC 4.3143</strain>
    </source>
</reference>
<feature type="compositionally biased region" description="Basic and acidic residues" evidence="3">
    <location>
        <begin position="13"/>
        <end position="22"/>
    </location>
</feature>
<dbReference type="GO" id="GO:0000160">
    <property type="term" value="P:phosphorelay signal transduction system"/>
    <property type="evidence" value="ECO:0007669"/>
    <property type="project" value="InterPro"/>
</dbReference>
<dbReference type="InterPro" id="IPR011006">
    <property type="entry name" value="CheY-like_superfamily"/>
</dbReference>
<feature type="region of interest" description="Disordered" evidence="3">
    <location>
        <begin position="1"/>
        <end position="25"/>
    </location>
</feature>
<evidence type="ECO:0000313" key="7">
    <source>
        <dbReference type="Proteomes" id="UP000198967"/>
    </source>
</evidence>
<dbReference type="InterPro" id="IPR001789">
    <property type="entry name" value="Sig_transdc_resp-reg_receiver"/>
</dbReference>
<dbReference type="EMBL" id="FNBE01000011">
    <property type="protein sequence ID" value="SDG35713.1"/>
    <property type="molecule type" value="Genomic_DNA"/>
</dbReference>
<dbReference type="PRINTS" id="PR00038">
    <property type="entry name" value="HTHLUXR"/>
</dbReference>
<feature type="domain" description="Response regulatory" evidence="5">
    <location>
        <begin position="37"/>
        <end position="153"/>
    </location>
</feature>
<dbReference type="STRING" id="366584.SAMN05216377_11157"/>
<sequence>MPDLVNASALDLEPARRADETRPSSGMTLAPAVACIQVLAISPQPLMRQGLSQLGRNSYSIEVVRTAATVDDALHLVAANRPDVVVVDLPHRAVTVTERDELDQLISRALSVVVLAVPLPKVQIAQLLRLGLSGILSRNAELHDIQAAISAVSHGSTVCNIDRVRGDVEMVPPLPRLTARESQVLRLAVLGRTNKEIALELHIGETTAKFHVANLIKKCGVTRRIELAYWAGTRRFLLGGPPSS</sequence>
<dbReference type="CDD" id="cd06170">
    <property type="entry name" value="LuxR_C_like"/>
    <property type="match status" value="1"/>
</dbReference>
<dbReference type="PROSITE" id="PS50110">
    <property type="entry name" value="RESPONSE_REGULATORY"/>
    <property type="match status" value="1"/>
</dbReference>
<dbReference type="InterPro" id="IPR000792">
    <property type="entry name" value="Tscrpt_reg_LuxR_C"/>
</dbReference>
<protein>
    <submittedName>
        <fullName evidence="6">DNA-binding response regulator, NarL/FixJ family, contains REC and HTH domains</fullName>
    </submittedName>
</protein>
<keyword evidence="1 6" id="KW-0238">DNA-binding</keyword>
<dbReference type="Gene3D" id="3.40.50.2300">
    <property type="match status" value="1"/>
</dbReference>
<evidence type="ECO:0000256" key="2">
    <source>
        <dbReference type="PROSITE-ProRule" id="PRU00169"/>
    </source>
</evidence>
<dbReference type="GO" id="GO:0003677">
    <property type="term" value="F:DNA binding"/>
    <property type="evidence" value="ECO:0007669"/>
    <property type="project" value="UniProtKB-KW"/>
</dbReference>